<evidence type="ECO:0000259" key="3">
    <source>
        <dbReference type="PROSITE" id="PS50090"/>
    </source>
</evidence>
<gene>
    <name evidence="5" type="ORF">M0812_15892</name>
</gene>
<feature type="domain" description="Myb-like" evidence="3">
    <location>
        <begin position="178"/>
        <end position="226"/>
    </location>
</feature>
<feature type="compositionally biased region" description="Basic and acidic residues" evidence="2">
    <location>
        <begin position="72"/>
        <end position="89"/>
    </location>
</feature>
<dbReference type="Pfam" id="PF00249">
    <property type="entry name" value="Myb_DNA-binding"/>
    <property type="match status" value="1"/>
</dbReference>
<dbReference type="EMBL" id="JANTQA010000032">
    <property type="protein sequence ID" value="KAJ3439852.1"/>
    <property type="molecule type" value="Genomic_DNA"/>
</dbReference>
<dbReference type="AlphaFoldDB" id="A0AAV7ZGM4"/>
<evidence type="ECO:0000259" key="4">
    <source>
        <dbReference type="PROSITE" id="PS51294"/>
    </source>
</evidence>
<protein>
    <submittedName>
        <fullName evidence="5">Trf-like</fullName>
    </submittedName>
</protein>
<evidence type="ECO:0000256" key="1">
    <source>
        <dbReference type="ARBA" id="ARBA00023242"/>
    </source>
</evidence>
<dbReference type="PANTHER" id="PTHR46734:SF1">
    <property type="entry name" value="TELOMERIC REPEAT-BINDING FACTOR 1"/>
    <property type="match status" value="1"/>
</dbReference>
<dbReference type="PROSITE" id="PS51294">
    <property type="entry name" value="HTH_MYB"/>
    <property type="match status" value="1"/>
</dbReference>
<accession>A0AAV7ZGM4</accession>
<comment type="caution">
    <text evidence="5">The sequence shown here is derived from an EMBL/GenBank/DDBJ whole genome shotgun (WGS) entry which is preliminary data.</text>
</comment>
<dbReference type="InterPro" id="IPR009057">
    <property type="entry name" value="Homeodomain-like_sf"/>
</dbReference>
<dbReference type="InterPro" id="IPR017930">
    <property type="entry name" value="Myb_dom"/>
</dbReference>
<reference evidence="5" key="1">
    <citation type="submission" date="2022-08" db="EMBL/GenBank/DDBJ databases">
        <title>Novel sulphate-reducing endosymbionts in the free-living metamonad Anaeramoeba.</title>
        <authorList>
            <person name="Jerlstrom-Hultqvist J."/>
            <person name="Cepicka I."/>
            <person name="Gallot-Lavallee L."/>
            <person name="Salas-Leiva D."/>
            <person name="Curtis B.A."/>
            <person name="Zahonova K."/>
            <person name="Pipaliya S."/>
            <person name="Dacks J."/>
            <person name="Roger A.J."/>
        </authorList>
    </citation>
    <scope>NUCLEOTIDE SEQUENCE</scope>
    <source>
        <strain evidence="5">Busselton2</strain>
    </source>
</reference>
<dbReference type="Gene3D" id="1.10.246.220">
    <property type="match status" value="1"/>
</dbReference>
<keyword evidence="1" id="KW-0539">Nucleus</keyword>
<feature type="region of interest" description="Disordered" evidence="2">
    <location>
        <begin position="120"/>
        <end position="164"/>
    </location>
</feature>
<dbReference type="CDD" id="cd11660">
    <property type="entry name" value="SANT_TRF"/>
    <property type="match status" value="1"/>
</dbReference>
<feature type="region of interest" description="Disordered" evidence="2">
    <location>
        <begin position="66"/>
        <end position="102"/>
    </location>
</feature>
<feature type="compositionally biased region" description="Acidic residues" evidence="2">
    <location>
        <begin position="120"/>
        <end position="131"/>
    </location>
</feature>
<feature type="compositionally biased region" description="Basic residues" evidence="2">
    <location>
        <begin position="138"/>
        <end position="164"/>
    </location>
</feature>
<feature type="domain" description="HTH myb-type" evidence="4">
    <location>
        <begin position="170"/>
        <end position="230"/>
    </location>
</feature>
<evidence type="ECO:0000256" key="2">
    <source>
        <dbReference type="SAM" id="MobiDB-lite"/>
    </source>
</evidence>
<dbReference type="InterPro" id="IPR052450">
    <property type="entry name" value="TRBD-Containing_Protein"/>
</dbReference>
<dbReference type="SUPFAM" id="SSF46689">
    <property type="entry name" value="Homeodomain-like"/>
    <property type="match status" value="1"/>
</dbReference>
<dbReference type="InterPro" id="IPR001005">
    <property type="entry name" value="SANT/Myb"/>
</dbReference>
<name>A0AAV7ZGM4_9EUKA</name>
<evidence type="ECO:0000313" key="5">
    <source>
        <dbReference type="EMBL" id="KAJ3439852.1"/>
    </source>
</evidence>
<dbReference type="PROSITE" id="PS50090">
    <property type="entry name" value="MYB_LIKE"/>
    <property type="match status" value="1"/>
</dbReference>
<proteinExistence type="predicted"/>
<organism evidence="5 6">
    <name type="scientific">Anaeramoeba flamelloides</name>
    <dbReference type="NCBI Taxonomy" id="1746091"/>
    <lineage>
        <taxon>Eukaryota</taxon>
        <taxon>Metamonada</taxon>
        <taxon>Anaeramoebidae</taxon>
        <taxon>Anaeramoeba</taxon>
    </lineage>
</organism>
<dbReference type="SMART" id="SM00717">
    <property type="entry name" value="SANT"/>
    <property type="match status" value="1"/>
</dbReference>
<dbReference type="Proteomes" id="UP001146793">
    <property type="component" value="Unassembled WGS sequence"/>
</dbReference>
<dbReference type="PANTHER" id="PTHR46734">
    <property type="entry name" value="TELOMERIC REPEAT-BINDING FACTOR 1 TERF1"/>
    <property type="match status" value="1"/>
</dbReference>
<evidence type="ECO:0000313" key="6">
    <source>
        <dbReference type="Proteomes" id="UP001146793"/>
    </source>
</evidence>
<sequence length="253" mass="30795">MSISDHQNILNSQTLLFELLPYLQKRPPKEQVACISLVTLHLQNTIRKINKQNQEIPRFEKQIQTQTLNQTQEKEREQEQELEPEKEQEQEQEQEKEEKPIHIYEKRQKRIYDDFIEQSESDFSDEEDDEDFVPHQELKRKRRNSLKGFKRTPHRKRGKRKKAYKSRPIKFAKLRVFWTDHECNSLIHGVINYGTGKWSRIIKDPRYSFHSKRTPHDLKDKWRNLSKIDSLETIQLKYNYHQWLNIHKVSHLN</sequence>